<comment type="caution">
    <text evidence="1">The sequence shown here is derived from an EMBL/GenBank/DDBJ whole genome shotgun (WGS) entry which is preliminary data.</text>
</comment>
<evidence type="ECO:0000313" key="1">
    <source>
        <dbReference type="EMBL" id="EFK96464.1"/>
    </source>
</evidence>
<sequence length="65" mass="6672">MLDKSVRAAGGRRPRGRVAVSGRTAGLLLAVVVAVLAVAGPACAASYTWNVDASGSWFDSGKWNP</sequence>
<reference evidence="1" key="2">
    <citation type="journal article" date="2011" name="Microb. Ecol.">
        <title>Taxonomic and Functional Metagenomic Profiling of the Microbial Community in the Anoxic Sediment of a Sub-saline Shallow Lake (Laguna de Carrizo, Central Spain).</title>
        <authorList>
            <person name="Ferrer M."/>
            <person name="Guazzaroni M.E."/>
            <person name="Richter M."/>
            <person name="Garcia-Salamanca A."/>
            <person name="Yarza P."/>
            <person name="Suarez-Suarez A."/>
            <person name="Solano J."/>
            <person name="Alcaide M."/>
            <person name="van Dillewijn P."/>
            <person name="Molina-Henares M.A."/>
            <person name="Lopez-Cortes N."/>
            <person name="Al-Ramahi Y."/>
            <person name="Guerrero C."/>
            <person name="Acosta A."/>
            <person name="de Eugenio L.I."/>
            <person name="Martinez V."/>
            <person name="Marques S."/>
            <person name="Rojo F."/>
            <person name="Santero E."/>
            <person name="Genilloud O."/>
            <person name="Perez-Perez J."/>
            <person name="Rossello-Mora R."/>
            <person name="Ramos J.L."/>
        </authorList>
    </citation>
    <scope>NUCLEOTIDE SEQUENCE</scope>
</reference>
<protein>
    <submittedName>
        <fullName evidence="1">Uncharacterized protein</fullName>
    </submittedName>
</protein>
<accession>D9PJ01</accession>
<feature type="non-terminal residue" evidence="1">
    <location>
        <position position="65"/>
    </location>
</feature>
<organism evidence="1">
    <name type="scientific">sediment metagenome</name>
    <dbReference type="NCBI Taxonomy" id="749907"/>
    <lineage>
        <taxon>unclassified sequences</taxon>
        <taxon>metagenomes</taxon>
        <taxon>ecological metagenomes</taxon>
    </lineage>
</organism>
<name>D9PJ01_9ZZZZ</name>
<dbReference type="AlphaFoldDB" id="D9PJ01"/>
<proteinExistence type="predicted"/>
<reference evidence="1" key="1">
    <citation type="submission" date="2010-07" db="EMBL/GenBank/DDBJ databases">
        <authorList>
            <consortium name="CONSOLIDER consortium CSD2007-00005"/>
            <person name="Guazzaroni M.-E."/>
            <person name="Richter M."/>
            <person name="Garcia-Salamanca A."/>
            <person name="Yarza P."/>
            <person name="Ferrer M."/>
        </authorList>
    </citation>
    <scope>NUCLEOTIDE SEQUENCE</scope>
</reference>
<dbReference type="EMBL" id="ADZX01000474">
    <property type="protein sequence ID" value="EFK96464.1"/>
    <property type="molecule type" value="Genomic_DNA"/>
</dbReference>
<gene>
    <name evidence="1" type="ORF">LDC_1510</name>
</gene>